<evidence type="ECO:0000256" key="7">
    <source>
        <dbReference type="SAM" id="Phobius"/>
    </source>
</evidence>
<dbReference type="AlphaFoldDB" id="A0A1X2I943"/>
<name>A0A1X2I943_9FUNG</name>
<dbReference type="NCBIfam" id="NF038013">
    <property type="entry name" value="AceTr_1"/>
    <property type="match status" value="1"/>
</dbReference>
<keyword evidence="5 7" id="KW-0472">Membrane</keyword>
<sequence length="241" mass="25925">MSLNQKPEFEHHESIEKLPTSPSIRGGALHHEEVGIPMAPGSSMMAPSIPPLFKPGNPAAIGFASFASGSLVLGLTQIGLITSLPQVAVGVALGYTGIAQFVSGFMELLMGNTYAATTMMTYSGFFFSYGIMFSGASGFLEAAIPEGEEALEKCIGVYMLGYAFVSFIFFLGTLRQPWLIRATLFQVFLAFLFSCLGNFLHVPGLLAAGGWVSITLSLTAYYIMASMIFDETTTFIKLPFF</sequence>
<protein>
    <submittedName>
        <fullName evidence="8">GPR1/FUN34/yaaH family-domain-containing protein</fullName>
    </submittedName>
</protein>
<dbReference type="EMBL" id="MCGE01000020">
    <property type="protein sequence ID" value="ORZ11865.1"/>
    <property type="molecule type" value="Genomic_DNA"/>
</dbReference>
<reference evidence="8 9" key="1">
    <citation type="submission" date="2016-07" db="EMBL/GenBank/DDBJ databases">
        <title>Pervasive Adenine N6-methylation of Active Genes in Fungi.</title>
        <authorList>
            <consortium name="DOE Joint Genome Institute"/>
            <person name="Mondo S.J."/>
            <person name="Dannebaum R.O."/>
            <person name="Kuo R.C."/>
            <person name="Labutti K."/>
            <person name="Haridas S."/>
            <person name="Kuo A."/>
            <person name="Salamov A."/>
            <person name="Ahrendt S.R."/>
            <person name="Lipzen A."/>
            <person name="Sullivan W."/>
            <person name="Andreopoulos W.B."/>
            <person name="Clum A."/>
            <person name="Lindquist E."/>
            <person name="Daum C."/>
            <person name="Ramamoorthy G.K."/>
            <person name="Gryganskyi A."/>
            <person name="Culley D."/>
            <person name="Magnuson J.K."/>
            <person name="James T.Y."/>
            <person name="O'Malley M.A."/>
            <person name="Stajich J.E."/>
            <person name="Spatafora J.W."/>
            <person name="Visel A."/>
            <person name="Grigoriev I.V."/>
        </authorList>
    </citation>
    <scope>NUCLEOTIDE SEQUENCE [LARGE SCALE GENOMIC DNA]</scope>
    <source>
        <strain evidence="8 9">NRRL 1336</strain>
    </source>
</reference>
<dbReference type="OrthoDB" id="3648309at2759"/>
<comment type="similarity">
    <text evidence="2">Belongs to the acetate uptake transporter (AceTr) (TC 2.A.96) family.</text>
</comment>
<evidence type="ECO:0000256" key="3">
    <source>
        <dbReference type="ARBA" id="ARBA00022692"/>
    </source>
</evidence>
<evidence type="ECO:0000256" key="5">
    <source>
        <dbReference type="ARBA" id="ARBA00023136"/>
    </source>
</evidence>
<evidence type="ECO:0000256" key="1">
    <source>
        <dbReference type="ARBA" id="ARBA00004141"/>
    </source>
</evidence>
<dbReference type="InterPro" id="IPR000791">
    <property type="entry name" value="Gpr1/Fun34/SatP-like"/>
</dbReference>
<feature type="region of interest" description="Disordered" evidence="6">
    <location>
        <begin position="1"/>
        <end position="26"/>
    </location>
</feature>
<feature type="transmembrane region" description="Helical" evidence="7">
    <location>
        <begin position="122"/>
        <end position="144"/>
    </location>
</feature>
<feature type="transmembrane region" description="Helical" evidence="7">
    <location>
        <begin position="178"/>
        <end position="200"/>
    </location>
</feature>
<evidence type="ECO:0000256" key="6">
    <source>
        <dbReference type="SAM" id="MobiDB-lite"/>
    </source>
</evidence>
<keyword evidence="3 7" id="KW-0812">Transmembrane</keyword>
<feature type="transmembrane region" description="Helical" evidence="7">
    <location>
        <begin position="206"/>
        <end position="229"/>
    </location>
</feature>
<evidence type="ECO:0000256" key="2">
    <source>
        <dbReference type="ARBA" id="ARBA00005587"/>
    </source>
</evidence>
<organism evidence="8 9">
    <name type="scientific">Absidia repens</name>
    <dbReference type="NCBI Taxonomy" id="90262"/>
    <lineage>
        <taxon>Eukaryota</taxon>
        <taxon>Fungi</taxon>
        <taxon>Fungi incertae sedis</taxon>
        <taxon>Mucoromycota</taxon>
        <taxon>Mucoromycotina</taxon>
        <taxon>Mucoromycetes</taxon>
        <taxon>Mucorales</taxon>
        <taxon>Cunninghamellaceae</taxon>
        <taxon>Absidia</taxon>
    </lineage>
</organism>
<evidence type="ECO:0000256" key="4">
    <source>
        <dbReference type="ARBA" id="ARBA00022989"/>
    </source>
</evidence>
<accession>A0A1X2I943</accession>
<feature type="transmembrane region" description="Helical" evidence="7">
    <location>
        <begin position="87"/>
        <end position="110"/>
    </location>
</feature>
<comment type="subcellular location">
    <subcellularLocation>
        <location evidence="1">Membrane</location>
        <topology evidence="1">Multi-pass membrane protein</topology>
    </subcellularLocation>
</comment>
<dbReference type="STRING" id="90262.A0A1X2I943"/>
<dbReference type="GO" id="GO:0005886">
    <property type="term" value="C:plasma membrane"/>
    <property type="evidence" value="ECO:0007669"/>
    <property type="project" value="TreeGrafter"/>
</dbReference>
<dbReference type="Pfam" id="PF01184">
    <property type="entry name" value="Gpr1_Fun34_YaaH"/>
    <property type="match status" value="1"/>
</dbReference>
<keyword evidence="4 7" id="KW-1133">Transmembrane helix</keyword>
<dbReference type="PANTHER" id="PTHR31123:SF1">
    <property type="entry name" value="ACCUMULATION OF DYADS PROTEIN 2-RELATED"/>
    <property type="match status" value="1"/>
</dbReference>
<proteinExistence type="inferred from homology"/>
<dbReference type="InterPro" id="IPR051633">
    <property type="entry name" value="AceTr"/>
</dbReference>
<dbReference type="PANTHER" id="PTHR31123">
    <property type="entry name" value="ACCUMULATION OF DYADS PROTEIN 2-RELATED"/>
    <property type="match status" value="1"/>
</dbReference>
<gene>
    <name evidence="8" type="ORF">BCR42DRAFT_420778</name>
</gene>
<feature type="compositionally biased region" description="Basic and acidic residues" evidence="6">
    <location>
        <begin position="7"/>
        <end position="16"/>
    </location>
</feature>
<feature type="transmembrane region" description="Helical" evidence="7">
    <location>
        <begin position="59"/>
        <end position="81"/>
    </location>
</feature>
<feature type="transmembrane region" description="Helical" evidence="7">
    <location>
        <begin position="150"/>
        <end position="171"/>
    </location>
</feature>
<keyword evidence="9" id="KW-1185">Reference proteome</keyword>
<dbReference type="Proteomes" id="UP000193560">
    <property type="component" value="Unassembled WGS sequence"/>
</dbReference>
<comment type="caution">
    <text evidence="8">The sequence shown here is derived from an EMBL/GenBank/DDBJ whole genome shotgun (WGS) entry which is preliminary data.</text>
</comment>
<dbReference type="GO" id="GO:0015123">
    <property type="term" value="F:acetate transmembrane transporter activity"/>
    <property type="evidence" value="ECO:0007669"/>
    <property type="project" value="TreeGrafter"/>
</dbReference>
<evidence type="ECO:0000313" key="8">
    <source>
        <dbReference type="EMBL" id="ORZ11865.1"/>
    </source>
</evidence>
<evidence type="ECO:0000313" key="9">
    <source>
        <dbReference type="Proteomes" id="UP000193560"/>
    </source>
</evidence>